<dbReference type="PANTHER" id="PTHR30348:SF13">
    <property type="entry name" value="UPF0759 PROTEIN YUNF"/>
    <property type="match status" value="1"/>
</dbReference>
<protein>
    <submittedName>
        <fullName evidence="1">Uncharacterized conserved protein YecE, DUF72 family</fullName>
    </submittedName>
</protein>
<dbReference type="InterPro" id="IPR002763">
    <property type="entry name" value="DUF72"/>
</dbReference>
<dbReference type="AlphaFoldDB" id="A0A1H9VMU0"/>
<proteinExistence type="predicted"/>
<dbReference type="Pfam" id="PF01904">
    <property type="entry name" value="DUF72"/>
    <property type="match status" value="1"/>
</dbReference>
<dbReference type="SUPFAM" id="SSF117396">
    <property type="entry name" value="TM1631-like"/>
    <property type="match status" value="1"/>
</dbReference>
<dbReference type="Gene3D" id="3.20.20.410">
    <property type="entry name" value="Protein of unknown function UPF0759"/>
    <property type="match status" value="1"/>
</dbReference>
<evidence type="ECO:0000313" key="2">
    <source>
        <dbReference type="Proteomes" id="UP000199318"/>
    </source>
</evidence>
<evidence type="ECO:0000313" key="1">
    <source>
        <dbReference type="EMBL" id="SES22889.1"/>
    </source>
</evidence>
<dbReference type="EMBL" id="FOGV01000022">
    <property type="protein sequence ID" value="SES22889.1"/>
    <property type="molecule type" value="Genomic_DNA"/>
</dbReference>
<name>A0A1H9VMU0_9BACI</name>
<dbReference type="OrthoDB" id="9780310at2"/>
<dbReference type="STRING" id="1464123.SAMN05444126_12216"/>
<accession>A0A1H9VMU0</accession>
<organism evidence="1 2">
    <name type="scientific">Salisediminibacterium halotolerans</name>
    <dbReference type="NCBI Taxonomy" id="517425"/>
    <lineage>
        <taxon>Bacteria</taxon>
        <taxon>Bacillati</taxon>
        <taxon>Bacillota</taxon>
        <taxon>Bacilli</taxon>
        <taxon>Bacillales</taxon>
        <taxon>Bacillaceae</taxon>
        <taxon>Salisediminibacterium</taxon>
    </lineage>
</organism>
<gene>
    <name evidence="1" type="ORF">SAMN05444126_12216</name>
</gene>
<dbReference type="PANTHER" id="PTHR30348">
    <property type="entry name" value="UNCHARACTERIZED PROTEIN YECE"/>
    <property type="match status" value="1"/>
</dbReference>
<dbReference type="InterPro" id="IPR036520">
    <property type="entry name" value="UPF0759_sf"/>
</dbReference>
<keyword evidence="2" id="KW-1185">Reference proteome</keyword>
<dbReference type="Proteomes" id="UP000199318">
    <property type="component" value="Unassembled WGS sequence"/>
</dbReference>
<reference evidence="2" key="1">
    <citation type="submission" date="2016-10" db="EMBL/GenBank/DDBJ databases">
        <authorList>
            <person name="de Groot N.N."/>
        </authorList>
    </citation>
    <scope>NUCLEOTIDE SEQUENCE [LARGE SCALE GENOMIC DNA]</scope>
    <source>
        <strain evidence="2">10nlg</strain>
    </source>
</reference>
<sequence length="290" mass="33017">MSDRDIRIGLTGWGDHYSLYETPQETNRKLHTYAGYFPVVELDASFYAIPAQKTVEKWIADTPASFQFIVKAYQGITGHQRGEIPYMTKKEMFTAFEAAFKPLQEAGKLGAVLCQFPPWFDVRKEHIDYLRAVRAELSAFDTALEFRHQSWFTDQYREKTLDYMIRDQWIHSICDEPQAGEKSVPFVPVATDENKTVVRLHGRNIAGWNSPASGEDWRAVRYLYDYSSAELDQLSADLTALNDQSSTLYVLFNNNSGGHAAANALDMISKLQLQYTGLAPKQIDLFSADE</sequence>
<comment type="caution">
    <text evidence="1">The sequence shown here is derived from an EMBL/GenBank/DDBJ whole genome shotgun (WGS) entry which is preliminary data.</text>
</comment>
<dbReference type="RefSeq" id="WP_093073922.1">
    <property type="nucleotide sequence ID" value="NZ_FOGV01000022.1"/>
</dbReference>